<evidence type="ECO:0000259" key="10">
    <source>
        <dbReference type="Pfam" id="PF21082"/>
    </source>
</evidence>
<evidence type="ECO:0000256" key="5">
    <source>
        <dbReference type="ARBA" id="ARBA00022989"/>
    </source>
</evidence>
<dbReference type="EMBL" id="JAPFRD010000002">
    <property type="protein sequence ID" value="MCW8107029.1"/>
    <property type="molecule type" value="Genomic_DNA"/>
</dbReference>
<dbReference type="Gene3D" id="3.30.70.100">
    <property type="match status" value="1"/>
</dbReference>
<feature type="domain" description="Mechanosensitive ion channel MscS" evidence="9">
    <location>
        <begin position="110"/>
        <end position="176"/>
    </location>
</feature>
<dbReference type="RefSeq" id="WP_265615729.1">
    <property type="nucleotide sequence ID" value="NZ_JAPFRD010000002.1"/>
</dbReference>
<keyword evidence="4 7" id="KW-0812">Transmembrane</keyword>
<keyword evidence="3" id="KW-1003">Cell membrane</keyword>
<gene>
    <name evidence="12" type="ORF">OPS25_00745</name>
</gene>
<feature type="domain" description="Mechanosensitive ion channel MscS C-terminal" evidence="10">
    <location>
        <begin position="183"/>
        <end position="265"/>
    </location>
</feature>
<dbReference type="InterPro" id="IPR006685">
    <property type="entry name" value="MscS_channel_2nd"/>
</dbReference>
<evidence type="ECO:0000256" key="1">
    <source>
        <dbReference type="ARBA" id="ARBA00004651"/>
    </source>
</evidence>
<keyword evidence="7" id="KW-0406">Ion transport</keyword>
<keyword evidence="6 7" id="KW-0472">Membrane</keyword>
<comment type="subunit">
    <text evidence="7">Homoheptamer.</text>
</comment>
<name>A0ABT3P2N3_9ALTE</name>
<dbReference type="SUPFAM" id="SSF82689">
    <property type="entry name" value="Mechanosensitive channel protein MscS (YggB), C-terminal domain"/>
    <property type="match status" value="1"/>
</dbReference>
<dbReference type="InterPro" id="IPR045275">
    <property type="entry name" value="MscS_archaea/bacteria_type"/>
</dbReference>
<protein>
    <recommendedName>
        <fullName evidence="7">Small-conductance mechanosensitive channel</fullName>
    </recommendedName>
</protein>
<feature type="region of interest" description="Disordered" evidence="8">
    <location>
        <begin position="276"/>
        <end position="296"/>
    </location>
</feature>
<feature type="compositionally biased region" description="Basic and acidic residues" evidence="8">
    <location>
        <begin position="286"/>
        <end position="296"/>
    </location>
</feature>
<dbReference type="Pfam" id="PF21082">
    <property type="entry name" value="MS_channel_3rd"/>
    <property type="match status" value="1"/>
</dbReference>
<evidence type="ECO:0000256" key="7">
    <source>
        <dbReference type="RuleBase" id="RU369025"/>
    </source>
</evidence>
<sequence length="296" mass="32840">MEEILSKFTAEDIERYINVYAIPWAINIAMAILIFVIGRIIVSIVMRMVTKLMARSKYDQMLIDFLESIISAILMLFVIVASLDQLGVDTTSLVAILGAAGLAIGLSLQDSLKNFAAGVMLLVFKPFKAGDFVEVAGTSGSVNKIGIFTSTLTTPDNKEIIIPNGKIYGDNITNYSAKHTRRVDMVFGIGYDDDLLKAKQILEEIVKQDERVLAEPAPLIAVSELGDSSVNFNVRPWVNTADVWPVKYAITEAVKLRFDEEGISIPYPQMDVHLHKEENEDNAEDEKDKVRVTPEI</sequence>
<dbReference type="InterPro" id="IPR049142">
    <property type="entry name" value="MS_channel_1st"/>
</dbReference>
<feature type="domain" description="Mechanosensitive ion channel transmembrane helices 2/3" evidence="11">
    <location>
        <begin position="69"/>
        <end position="109"/>
    </location>
</feature>
<evidence type="ECO:0000256" key="3">
    <source>
        <dbReference type="ARBA" id="ARBA00022475"/>
    </source>
</evidence>
<dbReference type="InterPro" id="IPR023408">
    <property type="entry name" value="MscS_beta-dom_sf"/>
</dbReference>
<proteinExistence type="inferred from homology"/>
<organism evidence="12 13">
    <name type="scientific">Alteromonas aquimaris</name>
    <dbReference type="NCBI Taxonomy" id="2998417"/>
    <lineage>
        <taxon>Bacteria</taxon>
        <taxon>Pseudomonadati</taxon>
        <taxon>Pseudomonadota</taxon>
        <taxon>Gammaproteobacteria</taxon>
        <taxon>Alteromonadales</taxon>
        <taxon>Alteromonadaceae</taxon>
        <taxon>Alteromonas/Salinimonas group</taxon>
        <taxon>Alteromonas</taxon>
    </lineage>
</organism>
<keyword evidence="7" id="KW-0997">Cell inner membrane</keyword>
<dbReference type="PANTHER" id="PTHR30221">
    <property type="entry name" value="SMALL-CONDUCTANCE MECHANOSENSITIVE CHANNEL"/>
    <property type="match status" value="1"/>
</dbReference>
<feature type="transmembrane region" description="Helical" evidence="7">
    <location>
        <begin position="20"/>
        <end position="42"/>
    </location>
</feature>
<dbReference type="SUPFAM" id="SSF50182">
    <property type="entry name" value="Sm-like ribonucleoproteins"/>
    <property type="match status" value="1"/>
</dbReference>
<comment type="subcellular location">
    <subcellularLocation>
        <location evidence="7">Cell inner membrane</location>
        <topology evidence="7">Multi-pass membrane protein</topology>
    </subcellularLocation>
    <subcellularLocation>
        <location evidence="1">Cell membrane</location>
        <topology evidence="1">Multi-pass membrane protein</topology>
    </subcellularLocation>
</comment>
<accession>A0ABT3P2N3</accession>
<dbReference type="Gene3D" id="1.10.287.1260">
    <property type="match status" value="1"/>
</dbReference>
<comment type="caution">
    <text evidence="7">Lacks conserved residue(s) required for the propagation of feature annotation.</text>
</comment>
<dbReference type="PANTHER" id="PTHR30221:SF1">
    <property type="entry name" value="SMALL-CONDUCTANCE MECHANOSENSITIVE CHANNEL"/>
    <property type="match status" value="1"/>
</dbReference>
<keyword evidence="5 7" id="KW-1133">Transmembrane helix</keyword>
<dbReference type="InterPro" id="IPR011014">
    <property type="entry name" value="MscS_channel_TM-2"/>
</dbReference>
<evidence type="ECO:0000259" key="9">
    <source>
        <dbReference type="Pfam" id="PF00924"/>
    </source>
</evidence>
<evidence type="ECO:0000313" key="12">
    <source>
        <dbReference type="EMBL" id="MCW8107029.1"/>
    </source>
</evidence>
<dbReference type="Pfam" id="PF21088">
    <property type="entry name" value="MS_channel_1st"/>
    <property type="match status" value="1"/>
</dbReference>
<dbReference type="Gene3D" id="2.30.30.60">
    <property type="match status" value="1"/>
</dbReference>
<keyword evidence="13" id="KW-1185">Reference proteome</keyword>
<evidence type="ECO:0000256" key="8">
    <source>
        <dbReference type="SAM" id="MobiDB-lite"/>
    </source>
</evidence>
<comment type="caution">
    <text evidence="12">The sequence shown here is derived from an EMBL/GenBank/DDBJ whole genome shotgun (WGS) entry which is preliminary data.</text>
</comment>
<evidence type="ECO:0000313" key="13">
    <source>
        <dbReference type="Proteomes" id="UP001142810"/>
    </source>
</evidence>
<reference evidence="12" key="1">
    <citation type="submission" date="2022-11" db="EMBL/GenBank/DDBJ databases">
        <title>Alteromonas sp. nov., isolated from sea water of the Qingdao.</title>
        <authorList>
            <person name="Wang Q."/>
        </authorList>
    </citation>
    <scope>NUCLEOTIDE SEQUENCE</scope>
    <source>
        <strain evidence="12">ASW11-7</strain>
    </source>
</reference>
<evidence type="ECO:0000256" key="6">
    <source>
        <dbReference type="ARBA" id="ARBA00023136"/>
    </source>
</evidence>
<dbReference type="InterPro" id="IPR010920">
    <property type="entry name" value="LSM_dom_sf"/>
</dbReference>
<dbReference type="SUPFAM" id="SSF82861">
    <property type="entry name" value="Mechanosensitive channel protein MscS (YggB), transmembrane region"/>
    <property type="match status" value="1"/>
</dbReference>
<dbReference type="InterPro" id="IPR008910">
    <property type="entry name" value="MSC_TM_helix"/>
</dbReference>
<comment type="function">
    <text evidence="7">Mechanosensitive channel that participates in the regulation of osmotic pressure changes within the cell, opening in response to stretch forces in the membrane lipid bilayer, without the need for other proteins. Contributes to normal resistance to hypoosmotic shock. Forms an ion channel of 1.0 nanosiemens conductance with a slight preference for anions.</text>
</comment>
<keyword evidence="7" id="KW-0813">Transport</keyword>
<evidence type="ECO:0000256" key="4">
    <source>
        <dbReference type="ARBA" id="ARBA00022692"/>
    </source>
</evidence>
<feature type="transmembrane region" description="Helical" evidence="7">
    <location>
        <begin position="62"/>
        <end position="83"/>
    </location>
</feature>
<dbReference type="InterPro" id="IPR011066">
    <property type="entry name" value="MscS_channel_C_sf"/>
</dbReference>
<dbReference type="Pfam" id="PF05552">
    <property type="entry name" value="MS_channel_1st_1"/>
    <property type="match status" value="1"/>
</dbReference>
<keyword evidence="7" id="KW-0407">Ion channel</keyword>
<feature type="transmembrane region" description="Helical" evidence="7">
    <location>
        <begin position="89"/>
        <end position="108"/>
    </location>
</feature>
<evidence type="ECO:0000259" key="11">
    <source>
        <dbReference type="Pfam" id="PF21088"/>
    </source>
</evidence>
<evidence type="ECO:0000256" key="2">
    <source>
        <dbReference type="ARBA" id="ARBA00008017"/>
    </source>
</evidence>
<dbReference type="InterPro" id="IPR049278">
    <property type="entry name" value="MS_channel_C"/>
</dbReference>
<dbReference type="Pfam" id="PF00924">
    <property type="entry name" value="MS_channel_2nd"/>
    <property type="match status" value="1"/>
</dbReference>
<comment type="similarity">
    <text evidence="2 7">Belongs to the MscS (TC 1.A.23) family.</text>
</comment>
<dbReference type="Proteomes" id="UP001142810">
    <property type="component" value="Unassembled WGS sequence"/>
</dbReference>